<evidence type="ECO:0000313" key="2">
    <source>
        <dbReference type="EMBL" id="SMC53227.1"/>
    </source>
</evidence>
<evidence type="ECO:0000259" key="1">
    <source>
        <dbReference type="Pfam" id="PF12969"/>
    </source>
</evidence>
<feature type="domain" description="DUF3857" evidence="1">
    <location>
        <begin position="61"/>
        <end position="215"/>
    </location>
</feature>
<dbReference type="STRING" id="1434700.SAMN06296427_103321"/>
<dbReference type="OrthoDB" id="98874at2"/>
<dbReference type="Gene3D" id="2.60.120.1130">
    <property type="match status" value="1"/>
</dbReference>
<evidence type="ECO:0000313" key="3">
    <source>
        <dbReference type="Proteomes" id="UP000192393"/>
    </source>
</evidence>
<dbReference type="EMBL" id="FWXS01000003">
    <property type="protein sequence ID" value="SMC53227.1"/>
    <property type="molecule type" value="Genomic_DNA"/>
</dbReference>
<accession>A0A1W1ZXT6</accession>
<dbReference type="Pfam" id="PF12969">
    <property type="entry name" value="DUF3857"/>
    <property type="match status" value="1"/>
</dbReference>
<proteinExistence type="predicted"/>
<reference evidence="3" key="1">
    <citation type="submission" date="2017-04" db="EMBL/GenBank/DDBJ databases">
        <authorList>
            <person name="Varghese N."/>
            <person name="Submissions S."/>
        </authorList>
    </citation>
    <scope>NUCLEOTIDE SEQUENCE [LARGE SCALE GENOMIC DNA]</scope>
    <source>
        <strain evidence="3">CGMCC 1.12708</strain>
    </source>
</reference>
<dbReference type="InterPro" id="IPR024618">
    <property type="entry name" value="DUF3857"/>
</dbReference>
<dbReference type="Gene3D" id="2.60.40.3140">
    <property type="match status" value="1"/>
</dbReference>
<sequence length="607" mass="70585">MKLVSILAVVFIHQFTYSQDKLKWGIFSQDELGLKSVSFEPDAEAVILNEQAILTVTNNGYELEEHSRIKILSVGGYDAAQKKWTYPSDNAYNKVIFEKGQTINIVDGKEIISEIQKKDIFITKVDNETEELSVAFPNVSVGSIIEYKIKIKKPYNLYSSPWRFQNNYPTLLSKLNLKNTGYAEYKIILSGENLAKKYKGKKGRKEWELQNIPSINTYTMIYNVEDYRDRISLQYTSARLNHGTYYSANNWKGFKSLVNKDVQKSTKSVDFKEIAGNIKNGKNELETLSNCIQYIQDKYKWNEYYSVIPENLKENLFRSKSGTTADLNVLLNGILNAKNIENELVINSNRNNGRLITAYPSFSKIQNLINVVTLNGQQYLIDAANSDPTNVKFLDLKHFNVITAKLNTSADMFIQINPTVSEFISRQMFEIKPEKIELKIKNQYNGYFNADFIDSYFINLGNLKFEGKIDTLEEWKIKNKVYESDNNSDFYTFENPFLKLIKELKAEENRIYPIEINFPFHNIIQLKIKIPENYQLIAQDFNYEIKGLEDQFIYNQNVIVTDKEATLTWQFLINKSYFNKNEVKDYIDLFSKIDLHIHKTAIIKKNK</sequence>
<dbReference type="RefSeq" id="WP_084016895.1">
    <property type="nucleotide sequence ID" value="NZ_FWXS01000003.1"/>
</dbReference>
<dbReference type="AlphaFoldDB" id="A0A1W1ZXT6"/>
<organism evidence="2 3">
    <name type="scientific">Moheibacter sediminis</name>
    <dbReference type="NCBI Taxonomy" id="1434700"/>
    <lineage>
        <taxon>Bacteria</taxon>
        <taxon>Pseudomonadati</taxon>
        <taxon>Bacteroidota</taxon>
        <taxon>Flavobacteriia</taxon>
        <taxon>Flavobacteriales</taxon>
        <taxon>Weeksellaceae</taxon>
        <taxon>Moheibacter</taxon>
    </lineage>
</organism>
<protein>
    <recommendedName>
        <fullName evidence="1">DUF3857 domain-containing protein</fullName>
    </recommendedName>
</protein>
<dbReference type="Proteomes" id="UP000192393">
    <property type="component" value="Unassembled WGS sequence"/>
</dbReference>
<name>A0A1W1ZXT6_9FLAO</name>
<keyword evidence="3" id="KW-1185">Reference proteome</keyword>
<gene>
    <name evidence="2" type="ORF">SAMN06296427_103321</name>
</gene>
<dbReference type="Gene3D" id="3.10.620.30">
    <property type="match status" value="1"/>
</dbReference>